<reference evidence="3 4" key="1">
    <citation type="submission" date="2019-05" db="EMBL/GenBank/DDBJ databases">
        <title>Sulfitobacter sabulilitoris sp. nov., isolated from a marine sand.</title>
        <authorList>
            <person name="Yoon J.-H."/>
        </authorList>
    </citation>
    <scope>NUCLEOTIDE SEQUENCE [LARGE SCALE GENOMIC DNA]</scope>
    <source>
        <strain evidence="3 4">HSMS-29</strain>
    </source>
</reference>
<dbReference type="OrthoDB" id="9806601at2"/>
<keyword evidence="4" id="KW-1185">Reference proteome</keyword>
<proteinExistence type="predicted"/>
<dbReference type="PANTHER" id="PTHR13847">
    <property type="entry name" value="SARCOSINE DEHYDROGENASE-RELATED"/>
    <property type="match status" value="1"/>
</dbReference>
<dbReference type="Gene3D" id="3.50.50.60">
    <property type="entry name" value="FAD/NAD(P)-binding domain"/>
    <property type="match status" value="1"/>
</dbReference>
<feature type="domain" description="FAD dependent oxidoreductase" evidence="2">
    <location>
        <begin position="39"/>
        <end position="399"/>
    </location>
</feature>
<dbReference type="SUPFAM" id="SSF51905">
    <property type="entry name" value="FAD/NAD(P)-binding domain"/>
    <property type="match status" value="1"/>
</dbReference>
<evidence type="ECO:0000259" key="2">
    <source>
        <dbReference type="Pfam" id="PF01266"/>
    </source>
</evidence>
<dbReference type="InterPro" id="IPR036188">
    <property type="entry name" value="FAD/NAD-bd_sf"/>
</dbReference>
<dbReference type="GO" id="GO:0016491">
    <property type="term" value="F:oxidoreductase activity"/>
    <property type="evidence" value="ECO:0007669"/>
    <property type="project" value="UniProtKB-KW"/>
</dbReference>
<dbReference type="PANTHER" id="PTHR13847:SF281">
    <property type="entry name" value="FAD DEPENDENT OXIDOREDUCTASE DOMAIN-CONTAINING PROTEIN"/>
    <property type="match status" value="1"/>
</dbReference>
<dbReference type="Pfam" id="PF01266">
    <property type="entry name" value="DAO"/>
    <property type="match status" value="1"/>
</dbReference>
<protein>
    <submittedName>
        <fullName evidence="3">FAD-binding oxidoreductase</fullName>
    </submittedName>
</protein>
<dbReference type="RefSeq" id="WP_138662062.1">
    <property type="nucleotide sequence ID" value="NZ_VANS01000002.1"/>
</dbReference>
<dbReference type="AlphaFoldDB" id="A0A5S3PGT2"/>
<sequence>MRRIFSEYAYGAGPRSGCWWDETCDLPKGAALQGAHRADVAIVGAGFTGLSAALHLAQAGARVAVVEAQAPGWGASGRNGGFCCLGGGMLSDDALDRRVGRAGRLEYRQAEQAAVTLVGDLIDTHRIEADRHSNGETTLAHRPSDMDDLERHAATVTENYGITPTLIAARDLRDQGMAGPFHGALTVPVGFGLNPRKYLSGLLSAATAAGAQIHQHSPVRGLVRVGRHHAVQTDGGTVAADQVVIATNGYSSEDLPDWLAGRYMPGQSNVMVTRPLSEAEVSASGWSSAQMAYDTRHLLHYFRLMPDRRFLFGMRGGLMTGPSAERRARARIRRDFDAMFPAWAHVDVHHNWSGMVCLARDRLPFVGAVPDAPGLWAGLCYHGNGVAMGTYSGAILADLAQGKTPMRPYPAAMQRPLTRFPLGRARRAIMPLVYAGLTLADR</sequence>
<accession>A0A5S3PGT2</accession>
<name>A0A5S3PGT2_9RHOB</name>
<evidence type="ECO:0000313" key="3">
    <source>
        <dbReference type="EMBL" id="TMM52521.1"/>
    </source>
</evidence>
<organism evidence="3 4">
    <name type="scientific">Sulfitobacter sabulilitoris</name>
    <dbReference type="NCBI Taxonomy" id="2562655"/>
    <lineage>
        <taxon>Bacteria</taxon>
        <taxon>Pseudomonadati</taxon>
        <taxon>Pseudomonadota</taxon>
        <taxon>Alphaproteobacteria</taxon>
        <taxon>Rhodobacterales</taxon>
        <taxon>Roseobacteraceae</taxon>
        <taxon>Sulfitobacter</taxon>
    </lineage>
</organism>
<comment type="caution">
    <text evidence="3">The sequence shown here is derived from an EMBL/GenBank/DDBJ whole genome shotgun (WGS) entry which is preliminary data.</text>
</comment>
<keyword evidence="1" id="KW-0560">Oxidoreductase</keyword>
<gene>
    <name evidence="3" type="ORF">FDT80_09585</name>
</gene>
<dbReference type="Gene3D" id="3.30.9.10">
    <property type="entry name" value="D-Amino Acid Oxidase, subunit A, domain 2"/>
    <property type="match status" value="1"/>
</dbReference>
<dbReference type="InterPro" id="IPR006076">
    <property type="entry name" value="FAD-dep_OxRdtase"/>
</dbReference>
<evidence type="ECO:0000256" key="1">
    <source>
        <dbReference type="ARBA" id="ARBA00023002"/>
    </source>
</evidence>
<dbReference type="GO" id="GO:0005737">
    <property type="term" value="C:cytoplasm"/>
    <property type="evidence" value="ECO:0007669"/>
    <property type="project" value="TreeGrafter"/>
</dbReference>
<evidence type="ECO:0000313" key="4">
    <source>
        <dbReference type="Proteomes" id="UP000309550"/>
    </source>
</evidence>
<dbReference type="Proteomes" id="UP000309550">
    <property type="component" value="Unassembled WGS sequence"/>
</dbReference>
<dbReference type="EMBL" id="VANS01000002">
    <property type="protein sequence ID" value="TMM52521.1"/>
    <property type="molecule type" value="Genomic_DNA"/>
</dbReference>